<name>A0ABW0EFK3_9BACT</name>
<dbReference type="RefSeq" id="WP_378018334.1">
    <property type="nucleotide sequence ID" value="NZ_JBHSKT010000010.1"/>
</dbReference>
<reference evidence="2" key="1">
    <citation type="journal article" date="2019" name="Int. J. Syst. Evol. Microbiol.">
        <title>The Global Catalogue of Microorganisms (GCM) 10K type strain sequencing project: providing services to taxonomists for standard genome sequencing and annotation.</title>
        <authorList>
            <consortium name="The Broad Institute Genomics Platform"/>
            <consortium name="The Broad Institute Genome Sequencing Center for Infectious Disease"/>
            <person name="Wu L."/>
            <person name="Ma J."/>
        </authorList>
    </citation>
    <scope>NUCLEOTIDE SEQUENCE [LARGE SCALE GENOMIC DNA]</scope>
    <source>
        <strain evidence="2">KACC 12602</strain>
    </source>
</reference>
<evidence type="ECO:0000313" key="1">
    <source>
        <dbReference type="EMBL" id="MFC5271975.1"/>
    </source>
</evidence>
<proteinExistence type="predicted"/>
<comment type="caution">
    <text evidence="1">The sequence shown here is derived from an EMBL/GenBank/DDBJ whole genome shotgun (WGS) entry which is preliminary data.</text>
</comment>
<dbReference type="SUPFAM" id="SSF82185">
    <property type="entry name" value="Histone H3 K4-specific methyltransferase SET7/9 N-terminal domain"/>
    <property type="match status" value="1"/>
</dbReference>
<dbReference type="Gene3D" id="3.90.930.1">
    <property type="match status" value="1"/>
</dbReference>
<dbReference type="EMBL" id="JBHSKT010000010">
    <property type="protein sequence ID" value="MFC5271975.1"/>
    <property type="molecule type" value="Genomic_DNA"/>
</dbReference>
<protein>
    <recommendedName>
        <fullName evidence="3">MORN repeat variant</fullName>
    </recommendedName>
</protein>
<keyword evidence="2" id="KW-1185">Reference proteome</keyword>
<evidence type="ECO:0000313" key="2">
    <source>
        <dbReference type="Proteomes" id="UP001596161"/>
    </source>
</evidence>
<gene>
    <name evidence="1" type="ORF">ACFPIB_15260</name>
</gene>
<evidence type="ECO:0008006" key="3">
    <source>
        <dbReference type="Google" id="ProtNLM"/>
    </source>
</evidence>
<accession>A0ABW0EFK3</accession>
<sequence>MKQIIILFSIFFISIQLYGQETIFFVQKKPNGQIEEFYVLKSDKNTKHGTYVKYRMAFGNVIILESGNFNNGQKHGDWQSFYDSNKYKNSLKERGTYFNGSRNGLWSTFYMDTTSNFTGIEKYGKKKTADSLAVNIEQKALKIKQAGIFIKDKRVGEWVTYNFNGELIQKYNFNTIELFYDREIKDSLEYNKTRKATFLGGKKFLIDYLNENITRGLPLLNRNNIHFKVSFTIDENGKITDLKVIDSNLLDKTNSNLLSVFYNLDSSWIVALDNGNKVKYTYQAEWKVSKEKTTHMAYHYKDWKVAFTLSD</sequence>
<organism evidence="1 2">
    <name type="scientific">Adhaeribacter terreus</name>
    <dbReference type="NCBI Taxonomy" id="529703"/>
    <lineage>
        <taxon>Bacteria</taxon>
        <taxon>Pseudomonadati</taxon>
        <taxon>Bacteroidota</taxon>
        <taxon>Cytophagia</taxon>
        <taxon>Cytophagales</taxon>
        <taxon>Hymenobacteraceae</taxon>
        <taxon>Adhaeribacter</taxon>
    </lineage>
</organism>
<dbReference type="Proteomes" id="UP001596161">
    <property type="component" value="Unassembled WGS sequence"/>
</dbReference>